<feature type="compositionally biased region" description="Polar residues" evidence="1">
    <location>
        <begin position="47"/>
        <end position="57"/>
    </location>
</feature>
<evidence type="ECO:0000313" key="2">
    <source>
        <dbReference type="EMBL" id="JAE18328.1"/>
    </source>
</evidence>
<accession>A0A0A9GCA6</accession>
<protein>
    <submittedName>
        <fullName evidence="2">Uncharacterized protein</fullName>
    </submittedName>
</protein>
<reference evidence="2" key="2">
    <citation type="journal article" date="2015" name="Data Brief">
        <title>Shoot transcriptome of the giant reed, Arundo donax.</title>
        <authorList>
            <person name="Barrero R.A."/>
            <person name="Guerrero F.D."/>
            <person name="Moolhuijzen P."/>
            <person name="Goolsby J.A."/>
            <person name="Tidwell J."/>
            <person name="Bellgard S.E."/>
            <person name="Bellgard M.I."/>
        </authorList>
    </citation>
    <scope>NUCLEOTIDE SEQUENCE</scope>
    <source>
        <tissue evidence="2">Shoot tissue taken approximately 20 cm above the soil surface</tissue>
    </source>
</reference>
<reference evidence="2" key="1">
    <citation type="submission" date="2014-09" db="EMBL/GenBank/DDBJ databases">
        <authorList>
            <person name="Magalhaes I.L.F."/>
            <person name="Oliveira U."/>
            <person name="Santos F.R."/>
            <person name="Vidigal T.H.D.A."/>
            <person name="Brescovit A.D."/>
            <person name="Santos A.J."/>
        </authorList>
    </citation>
    <scope>NUCLEOTIDE SEQUENCE</scope>
    <source>
        <tissue evidence="2">Shoot tissue taken approximately 20 cm above the soil surface</tissue>
    </source>
</reference>
<feature type="region of interest" description="Disordered" evidence="1">
    <location>
        <begin position="47"/>
        <end position="84"/>
    </location>
</feature>
<proteinExistence type="predicted"/>
<organism evidence="2">
    <name type="scientific">Arundo donax</name>
    <name type="common">Giant reed</name>
    <name type="synonym">Donax arundinaceus</name>
    <dbReference type="NCBI Taxonomy" id="35708"/>
    <lineage>
        <taxon>Eukaryota</taxon>
        <taxon>Viridiplantae</taxon>
        <taxon>Streptophyta</taxon>
        <taxon>Embryophyta</taxon>
        <taxon>Tracheophyta</taxon>
        <taxon>Spermatophyta</taxon>
        <taxon>Magnoliopsida</taxon>
        <taxon>Liliopsida</taxon>
        <taxon>Poales</taxon>
        <taxon>Poaceae</taxon>
        <taxon>PACMAD clade</taxon>
        <taxon>Arundinoideae</taxon>
        <taxon>Arundineae</taxon>
        <taxon>Arundo</taxon>
    </lineage>
</organism>
<evidence type="ECO:0000256" key="1">
    <source>
        <dbReference type="SAM" id="MobiDB-lite"/>
    </source>
</evidence>
<dbReference type="AlphaFoldDB" id="A0A0A9GCA6"/>
<name>A0A0A9GCA6_ARUDO</name>
<sequence>MVTLRRAYLCSSFPTAFPGFFRPQPPPKSKPPPLSLLPLSFCTRAQTTHQSNTQVSKQWEAKRGKSYPKVRRRQSTSRQECNLA</sequence>
<feature type="compositionally biased region" description="Basic residues" evidence="1">
    <location>
        <begin position="64"/>
        <end position="75"/>
    </location>
</feature>
<dbReference type="EMBL" id="GBRH01179568">
    <property type="protein sequence ID" value="JAE18328.1"/>
    <property type="molecule type" value="Transcribed_RNA"/>
</dbReference>